<feature type="region of interest" description="Disordered" evidence="1">
    <location>
        <begin position="607"/>
        <end position="627"/>
    </location>
</feature>
<evidence type="ECO:0000259" key="2">
    <source>
        <dbReference type="Pfam" id="PF10264"/>
    </source>
</evidence>
<feature type="domain" description="Winged helix Storkhead-box1" evidence="2">
    <location>
        <begin position="26"/>
        <end position="92"/>
    </location>
</feature>
<dbReference type="PANTHER" id="PTHR22437:SF0">
    <property type="entry name" value="FI21431P1"/>
    <property type="match status" value="1"/>
</dbReference>
<evidence type="ECO:0000313" key="3">
    <source>
        <dbReference type="EMBL" id="CAD7622187.1"/>
    </source>
</evidence>
<name>A0A7R9PVT8_9ACAR</name>
<dbReference type="GO" id="GO:0005634">
    <property type="term" value="C:nucleus"/>
    <property type="evidence" value="ECO:0007669"/>
    <property type="project" value="TreeGrafter"/>
</dbReference>
<sequence>MPLCDRIYLYPQYCWSGDISFIETSIVNQTQFTPLSEALCKCVNELNLSHIRATFALIVKRLRTEFPNMELPSEKILKNSLKSLVQNKKLFYDIHNDCFTASSHSYQYDNSLEELESLSLRRHQLFTGEEAFQRLHGKPTNPYGSEGSSHSKKSWPTKLDVDDYHRKRNSLASTDRSSTYTQHNINSYLDNKSDSLTKSALRRSSSLRLESNKMNITSNDVRNSAFKRSRSFKIQRKKHDIFEPQESSASTSESTSESYKSKSDSNRKQSVLSKFLRLGTSGGNVTKPKAFASKSANFSAQFPEMNGAIVAYNSDTTRMKSTATQTVKCGPEDYATVIIKQASRHALAKNGSHSQKHAKDNDCRNTRCHCFDRELTNGKHCVSTSRASKSLNKCKYGNKLELSSTPSTAIAPISPISTPIDECLLCNCNCNPEIQKIDSNRQDLTNNNNYWSKTNHQFLKQYNGLNGFDYKKTKPTNDGLSSNCDQRTTTSPHYMRSSFREQKAVDIVPEENLKGYPIHPTPKYTASAHTTTRLNNSMNLNERPKEDNKSQLFNTCLDSQNDCQNKFTQNFPSNQNQYNDNMYNNSNYCVDNSVNVRLEIGSTATTKIEDQTSDQTRSDTNRVTQSHRNTTKIVSSTNIHSRLATDEIQMDAKHPILTSATTVTTTMTLPNVYTNNNHNNIINDNDITFDNKILDWIQTPNDAANGIKSMKLSNHDKSHAKSNLLNKQNNLLSEIKINSIPHLSPIRQKVAKAKAEFFNSAGPQSPVPVTNLLTIDK</sequence>
<evidence type="ECO:0000313" key="4">
    <source>
        <dbReference type="Proteomes" id="UP000759131"/>
    </source>
</evidence>
<dbReference type="GO" id="GO:0005737">
    <property type="term" value="C:cytoplasm"/>
    <property type="evidence" value="ECO:0007669"/>
    <property type="project" value="TreeGrafter"/>
</dbReference>
<dbReference type="OrthoDB" id="10020110at2759"/>
<proteinExistence type="predicted"/>
<dbReference type="InterPro" id="IPR040126">
    <property type="entry name" value="STOX1/2"/>
</dbReference>
<feature type="compositionally biased region" description="Low complexity" evidence="1">
    <location>
        <begin position="246"/>
        <end position="258"/>
    </location>
</feature>
<dbReference type="Pfam" id="PF10264">
    <property type="entry name" value="WHD_Storkhead"/>
    <property type="match status" value="1"/>
</dbReference>
<dbReference type="EMBL" id="OC855537">
    <property type="protein sequence ID" value="CAD7622187.1"/>
    <property type="molecule type" value="Genomic_DNA"/>
</dbReference>
<dbReference type="Proteomes" id="UP000759131">
    <property type="component" value="Unassembled WGS sequence"/>
</dbReference>
<dbReference type="PANTHER" id="PTHR22437">
    <property type="entry name" value="WINGED HELIX DOMAIN-CONTAINING PROTEIN"/>
    <property type="match status" value="1"/>
</dbReference>
<dbReference type="AlphaFoldDB" id="A0A7R9PVT8"/>
<keyword evidence="4" id="KW-1185">Reference proteome</keyword>
<feature type="region of interest" description="Disordered" evidence="1">
    <location>
        <begin position="235"/>
        <end position="266"/>
    </location>
</feature>
<organism evidence="3">
    <name type="scientific">Medioppia subpectinata</name>
    <dbReference type="NCBI Taxonomy" id="1979941"/>
    <lineage>
        <taxon>Eukaryota</taxon>
        <taxon>Metazoa</taxon>
        <taxon>Ecdysozoa</taxon>
        <taxon>Arthropoda</taxon>
        <taxon>Chelicerata</taxon>
        <taxon>Arachnida</taxon>
        <taxon>Acari</taxon>
        <taxon>Acariformes</taxon>
        <taxon>Sarcoptiformes</taxon>
        <taxon>Oribatida</taxon>
        <taxon>Brachypylina</taxon>
        <taxon>Oppioidea</taxon>
        <taxon>Oppiidae</taxon>
        <taxon>Medioppia</taxon>
    </lineage>
</organism>
<dbReference type="InterPro" id="IPR019391">
    <property type="entry name" value="Storkhead-box_WHD"/>
</dbReference>
<protein>
    <recommendedName>
        <fullName evidence="2">Winged helix Storkhead-box1 domain-containing protein</fullName>
    </recommendedName>
</protein>
<accession>A0A7R9PVT8</accession>
<dbReference type="EMBL" id="CAJPIZ010000962">
    <property type="protein sequence ID" value="CAG2102617.1"/>
    <property type="molecule type" value="Genomic_DNA"/>
</dbReference>
<dbReference type="GO" id="GO:0000977">
    <property type="term" value="F:RNA polymerase II transcription regulatory region sequence-specific DNA binding"/>
    <property type="evidence" value="ECO:0007669"/>
    <property type="project" value="TreeGrafter"/>
</dbReference>
<feature type="region of interest" description="Disordered" evidence="1">
    <location>
        <begin position="132"/>
        <end position="160"/>
    </location>
</feature>
<reference evidence="3" key="1">
    <citation type="submission" date="2020-11" db="EMBL/GenBank/DDBJ databases">
        <authorList>
            <person name="Tran Van P."/>
        </authorList>
    </citation>
    <scope>NUCLEOTIDE SEQUENCE</scope>
</reference>
<dbReference type="GO" id="GO:0006357">
    <property type="term" value="P:regulation of transcription by RNA polymerase II"/>
    <property type="evidence" value="ECO:0007669"/>
    <property type="project" value="InterPro"/>
</dbReference>
<evidence type="ECO:0000256" key="1">
    <source>
        <dbReference type="SAM" id="MobiDB-lite"/>
    </source>
</evidence>
<gene>
    <name evidence="3" type="ORF">OSB1V03_LOCUS2653</name>
</gene>